<dbReference type="PANTHER" id="PTHR38589">
    <property type="entry name" value="BLR0621 PROTEIN"/>
    <property type="match status" value="1"/>
</dbReference>
<dbReference type="Proteomes" id="UP000434582">
    <property type="component" value="Unassembled WGS sequence"/>
</dbReference>
<keyword evidence="4" id="KW-1185">Reference proteome</keyword>
<dbReference type="InterPro" id="IPR005490">
    <property type="entry name" value="LD_TPept_cat_dom"/>
</dbReference>
<dbReference type="EMBL" id="WIVE01000003">
    <property type="protein sequence ID" value="MQX35343.1"/>
    <property type="molecule type" value="Genomic_DNA"/>
</dbReference>
<feature type="active site" description="Proton donor/acceptor" evidence="1">
    <location>
        <position position="137"/>
    </location>
</feature>
<evidence type="ECO:0000313" key="3">
    <source>
        <dbReference type="EMBL" id="MQX35343.1"/>
    </source>
</evidence>
<dbReference type="PANTHER" id="PTHR38589:SF1">
    <property type="entry name" value="BLR0621 PROTEIN"/>
    <property type="match status" value="1"/>
</dbReference>
<reference evidence="3 4" key="1">
    <citation type="submission" date="2019-10" db="EMBL/GenBank/DDBJ databases">
        <title>Draft whole-genome sequence of the purple nonsulfur photosynthetic bacterium Roseospira navarrensis DSM 15114.</title>
        <authorList>
            <person name="Kyndt J.A."/>
            <person name="Meyer T.E."/>
        </authorList>
    </citation>
    <scope>NUCLEOTIDE SEQUENCE [LARGE SCALE GENOMIC DNA]</scope>
    <source>
        <strain evidence="3 4">DSM 15114</strain>
    </source>
</reference>
<dbReference type="AlphaFoldDB" id="A0A7X1ZBL0"/>
<protein>
    <submittedName>
        <fullName evidence="3">L,D-transpeptidase family protein</fullName>
    </submittedName>
</protein>
<organism evidence="3 4">
    <name type="scientific">Roseospira navarrensis</name>
    <dbReference type="NCBI Taxonomy" id="140058"/>
    <lineage>
        <taxon>Bacteria</taxon>
        <taxon>Pseudomonadati</taxon>
        <taxon>Pseudomonadota</taxon>
        <taxon>Alphaproteobacteria</taxon>
        <taxon>Rhodospirillales</taxon>
        <taxon>Rhodospirillaceae</taxon>
        <taxon>Roseospira</taxon>
    </lineage>
</organism>
<evidence type="ECO:0000313" key="4">
    <source>
        <dbReference type="Proteomes" id="UP000434582"/>
    </source>
</evidence>
<accession>A0A7X1ZBL0</accession>
<dbReference type="GO" id="GO:0071555">
    <property type="term" value="P:cell wall organization"/>
    <property type="evidence" value="ECO:0007669"/>
    <property type="project" value="UniProtKB-UniRule"/>
</dbReference>
<comment type="pathway">
    <text evidence="1">Cell wall biogenesis; peptidoglycan biosynthesis.</text>
</comment>
<proteinExistence type="predicted"/>
<gene>
    <name evidence="3" type="ORF">GHC57_02310</name>
</gene>
<dbReference type="GO" id="GO:0008360">
    <property type="term" value="P:regulation of cell shape"/>
    <property type="evidence" value="ECO:0007669"/>
    <property type="project" value="UniProtKB-UniRule"/>
</dbReference>
<evidence type="ECO:0000256" key="1">
    <source>
        <dbReference type="PROSITE-ProRule" id="PRU01373"/>
    </source>
</evidence>
<dbReference type="Pfam" id="PF03734">
    <property type="entry name" value="YkuD"/>
    <property type="match status" value="1"/>
</dbReference>
<keyword evidence="1" id="KW-0573">Peptidoglycan synthesis</keyword>
<comment type="caution">
    <text evidence="3">The sequence shown here is derived from an EMBL/GenBank/DDBJ whole genome shotgun (WGS) entry which is preliminary data.</text>
</comment>
<name>A0A7X1ZBL0_9PROT</name>
<keyword evidence="1" id="KW-0961">Cell wall biogenesis/degradation</keyword>
<keyword evidence="1" id="KW-0133">Cell shape</keyword>
<dbReference type="OrthoDB" id="9804204at2"/>
<dbReference type="GO" id="GO:0016740">
    <property type="term" value="F:transferase activity"/>
    <property type="evidence" value="ECO:0007669"/>
    <property type="project" value="InterPro"/>
</dbReference>
<evidence type="ECO:0000259" key="2">
    <source>
        <dbReference type="PROSITE" id="PS52029"/>
    </source>
</evidence>
<dbReference type="RefSeq" id="WP_153340855.1">
    <property type="nucleotide sequence ID" value="NZ_WIVE01000003.1"/>
</dbReference>
<feature type="domain" description="L,D-TPase catalytic" evidence="2">
    <location>
        <begin position="1"/>
        <end position="182"/>
    </location>
</feature>
<dbReference type="PROSITE" id="PS52029">
    <property type="entry name" value="LD_TPASE"/>
    <property type="match status" value="1"/>
</dbReference>
<sequence length="187" mass="19689">MNEAGTLDVSADGWLRVGNSAPRACALGRAGVTADKREGDGATPLGAWPLRRVFYRPDRLPTPPDVGRSRLPVDPLTSGMGWCDDPTHADYNRLIALPHPAGHETLWRDDGLYDVIVVLGHNDDPPVPGQGSAIFLHCARPDPAGPHGFSPTAGCVALPRPDLLDLLAGLAPPPVLLRVSVGDQGAP</sequence>
<feature type="active site" description="Nucleophile" evidence="1">
    <location>
        <position position="155"/>
    </location>
</feature>
<dbReference type="GO" id="GO:0009252">
    <property type="term" value="P:peptidoglycan biosynthetic process"/>
    <property type="evidence" value="ECO:0007669"/>
    <property type="project" value="UniProtKB-KW"/>
</dbReference>